<feature type="signal peptide" evidence="2">
    <location>
        <begin position="1"/>
        <end position="23"/>
    </location>
</feature>
<sequence>MGCKLFNAHVFSSCLFWLHFSDTCIFDSDASMMNVYQENKDCREFRDKDCREVYSYKVLFGDAYDNDKYAITPSTMCRTGFSLFEDSRHEDLQDSHPVDEEGSGSSDEGERMDPVASSMDVSRPRSGDKRTHGGRNKKEKRGKVSVTDLSDSVHLASAASAKIAAKINSLVDPDVPDANTLMKELLSTGRLQKKTDMYFWMLTFLSQRHNREILATQEDANDKLDWIEWSWQEYRQSHPK</sequence>
<feature type="compositionally biased region" description="Basic residues" evidence="1">
    <location>
        <begin position="132"/>
        <end position="143"/>
    </location>
</feature>
<protein>
    <submittedName>
        <fullName evidence="3">Uncharacterized protein</fullName>
    </submittedName>
</protein>
<proteinExistence type="predicted"/>
<feature type="compositionally biased region" description="Basic and acidic residues" evidence="1">
    <location>
        <begin position="89"/>
        <end position="99"/>
    </location>
</feature>
<evidence type="ECO:0000313" key="3">
    <source>
        <dbReference type="EMBL" id="CAA3016681.1"/>
    </source>
</evidence>
<evidence type="ECO:0000313" key="4">
    <source>
        <dbReference type="Proteomes" id="UP000594638"/>
    </source>
</evidence>
<gene>
    <name evidence="3" type="ORF">OLEA9_A052893</name>
</gene>
<comment type="caution">
    <text evidence="3">The sequence shown here is derived from an EMBL/GenBank/DDBJ whole genome shotgun (WGS) entry which is preliminary data.</text>
</comment>
<name>A0A8S0UEW6_OLEEU</name>
<reference evidence="3 4" key="1">
    <citation type="submission" date="2019-12" db="EMBL/GenBank/DDBJ databases">
        <authorList>
            <person name="Alioto T."/>
            <person name="Alioto T."/>
            <person name="Gomez Garrido J."/>
        </authorList>
    </citation>
    <scope>NUCLEOTIDE SEQUENCE [LARGE SCALE GENOMIC DNA]</scope>
</reference>
<dbReference type="AlphaFoldDB" id="A0A8S0UEW6"/>
<organism evidence="3 4">
    <name type="scientific">Olea europaea subsp. europaea</name>
    <dbReference type="NCBI Taxonomy" id="158383"/>
    <lineage>
        <taxon>Eukaryota</taxon>
        <taxon>Viridiplantae</taxon>
        <taxon>Streptophyta</taxon>
        <taxon>Embryophyta</taxon>
        <taxon>Tracheophyta</taxon>
        <taxon>Spermatophyta</taxon>
        <taxon>Magnoliopsida</taxon>
        <taxon>eudicotyledons</taxon>
        <taxon>Gunneridae</taxon>
        <taxon>Pentapetalae</taxon>
        <taxon>asterids</taxon>
        <taxon>lamiids</taxon>
        <taxon>Lamiales</taxon>
        <taxon>Oleaceae</taxon>
        <taxon>Oleeae</taxon>
        <taxon>Olea</taxon>
    </lineage>
</organism>
<dbReference type="Gramene" id="OE9A052893T1">
    <property type="protein sequence ID" value="OE9A052893C1"/>
    <property type="gene ID" value="OE9A052893"/>
</dbReference>
<feature type="chain" id="PRO_5035797589" evidence="2">
    <location>
        <begin position="24"/>
        <end position="240"/>
    </location>
</feature>
<accession>A0A8S0UEW6</accession>
<evidence type="ECO:0000256" key="1">
    <source>
        <dbReference type="SAM" id="MobiDB-lite"/>
    </source>
</evidence>
<keyword evidence="2" id="KW-0732">Signal</keyword>
<dbReference type="EMBL" id="CACTIH010007638">
    <property type="protein sequence ID" value="CAA3016681.1"/>
    <property type="molecule type" value="Genomic_DNA"/>
</dbReference>
<evidence type="ECO:0000256" key="2">
    <source>
        <dbReference type="SAM" id="SignalP"/>
    </source>
</evidence>
<feature type="compositionally biased region" description="Basic and acidic residues" evidence="1">
    <location>
        <begin position="122"/>
        <end position="131"/>
    </location>
</feature>
<keyword evidence="4" id="KW-1185">Reference proteome</keyword>
<feature type="region of interest" description="Disordered" evidence="1">
    <location>
        <begin position="89"/>
        <end position="146"/>
    </location>
</feature>
<dbReference type="Proteomes" id="UP000594638">
    <property type="component" value="Unassembled WGS sequence"/>
</dbReference>